<evidence type="ECO:0000313" key="3">
    <source>
        <dbReference type="Proteomes" id="UP000749646"/>
    </source>
</evidence>
<feature type="region of interest" description="Disordered" evidence="1">
    <location>
        <begin position="129"/>
        <end position="178"/>
    </location>
</feature>
<protein>
    <submittedName>
        <fullName evidence="2">Uncharacterized protein</fullName>
    </submittedName>
</protein>
<feature type="region of interest" description="Disordered" evidence="1">
    <location>
        <begin position="84"/>
        <end position="110"/>
    </location>
</feature>
<feature type="non-terminal residue" evidence="2">
    <location>
        <position position="1"/>
    </location>
</feature>
<gene>
    <name evidence="2" type="ORF">BGZ65_010012</name>
</gene>
<feature type="region of interest" description="Disordered" evidence="1">
    <location>
        <begin position="1"/>
        <end position="50"/>
    </location>
</feature>
<reference evidence="2" key="1">
    <citation type="journal article" date="2020" name="Fungal Divers.">
        <title>Resolving the Mortierellaceae phylogeny through synthesis of multi-gene phylogenetics and phylogenomics.</title>
        <authorList>
            <person name="Vandepol N."/>
            <person name="Liber J."/>
            <person name="Desiro A."/>
            <person name="Na H."/>
            <person name="Kennedy M."/>
            <person name="Barry K."/>
            <person name="Grigoriev I.V."/>
            <person name="Miller A.N."/>
            <person name="O'Donnell K."/>
            <person name="Stajich J.E."/>
            <person name="Bonito G."/>
        </authorList>
    </citation>
    <scope>NUCLEOTIDE SEQUENCE</scope>
    <source>
        <strain evidence="2">MES-2147</strain>
    </source>
</reference>
<name>A0A9P6J4N6_9FUNG</name>
<comment type="caution">
    <text evidence="2">The sequence shown here is derived from an EMBL/GenBank/DDBJ whole genome shotgun (WGS) entry which is preliminary data.</text>
</comment>
<evidence type="ECO:0000313" key="2">
    <source>
        <dbReference type="EMBL" id="KAF9961932.1"/>
    </source>
</evidence>
<dbReference type="EMBL" id="JAAAHW010006398">
    <property type="protein sequence ID" value="KAF9961932.1"/>
    <property type="molecule type" value="Genomic_DNA"/>
</dbReference>
<feature type="compositionally biased region" description="Basic residues" evidence="1">
    <location>
        <begin position="161"/>
        <end position="178"/>
    </location>
</feature>
<feature type="compositionally biased region" description="Gly residues" evidence="1">
    <location>
        <begin position="133"/>
        <end position="142"/>
    </location>
</feature>
<dbReference type="AlphaFoldDB" id="A0A9P6J4N6"/>
<proteinExistence type="predicted"/>
<accession>A0A9P6J4N6</accession>
<dbReference type="Proteomes" id="UP000749646">
    <property type="component" value="Unassembled WGS sequence"/>
</dbReference>
<evidence type="ECO:0000256" key="1">
    <source>
        <dbReference type="SAM" id="MobiDB-lite"/>
    </source>
</evidence>
<keyword evidence="3" id="KW-1185">Reference proteome</keyword>
<organism evidence="2 3">
    <name type="scientific">Modicella reniformis</name>
    <dbReference type="NCBI Taxonomy" id="1440133"/>
    <lineage>
        <taxon>Eukaryota</taxon>
        <taxon>Fungi</taxon>
        <taxon>Fungi incertae sedis</taxon>
        <taxon>Mucoromycota</taxon>
        <taxon>Mortierellomycotina</taxon>
        <taxon>Mortierellomycetes</taxon>
        <taxon>Mortierellales</taxon>
        <taxon>Mortierellaceae</taxon>
        <taxon>Modicella</taxon>
    </lineage>
</organism>
<sequence>EEEEEEEEEEIEDAVDTQELQPPGNNGKRDDNNLTSAIDGHDADSSSLSQPVVMPSLMSLEHDLRIPRRRGRVSQSLMAQFVAELGDSSSSSSSSNTGGENSDADHEMDVQADEVLQVKTERKFRMSIDMRLGGSGGGGGVQGRNNGHYVDHQSSAVATKTTKRHHSSMRTKRKAQMA</sequence>
<feature type="compositionally biased region" description="Acidic residues" evidence="1">
    <location>
        <begin position="1"/>
        <end position="16"/>
    </location>
</feature>